<keyword evidence="4" id="KW-1185">Reference proteome</keyword>
<keyword evidence="2" id="KW-0812">Transmembrane</keyword>
<proteinExistence type="predicted"/>
<gene>
    <name evidence="3" type="ORF">RGD00_10675</name>
</gene>
<protein>
    <submittedName>
        <fullName evidence="3">DUF1294 domain-containing protein</fullName>
    </submittedName>
</protein>
<sequence length="159" mass="16938">MDMYLIPGTPEFLALCLAGWLLLVNGLSLAAFGVDKRRSVAGEWRLSEGFLLRLAFVGGWPGAKLGQVLFRHKTVKRSFRRKLTVIGLVQGAVLVALLTPVGPRIGAEAQALTARWIPAAAPGEQAEAAPRRIVTHGAPLTNRPPAAEGQPRRFGPGSG</sequence>
<dbReference type="Proteomes" id="UP001247754">
    <property type="component" value="Unassembled WGS sequence"/>
</dbReference>
<dbReference type="InterPro" id="IPR010718">
    <property type="entry name" value="DUF1294"/>
</dbReference>
<keyword evidence="2" id="KW-0472">Membrane</keyword>
<evidence type="ECO:0000256" key="1">
    <source>
        <dbReference type="SAM" id="MobiDB-lite"/>
    </source>
</evidence>
<dbReference type="Pfam" id="PF06961">
    <property type="entry name" value="DUF1294"/>
    <property type="match status" value="1"/>
</dbReference>
<evidence type="ECO:0000313" key="4">
    <source>
        <dbReference type="Proteomes" id="UP001247754"/>
    </source>
</evidence>
<organism evidence="3 4">
    <name type="scientific">Ruixingdingia sedimenti</name>
    <dbReference type="NCBI Taxonomy" id="3073604"/>
    <lineage>
        <taxon>Bacteria</taxon>
        <taxon>Pseudomonadati</taxon>
        <taxon>Pseudomonadota</taxon>
        <taxon>Alphaproteobacteria</taxon>
        <taxon>Rhodobacterales</taxon>
        <taxon>Paracoccaceae</taxon>
        <taxon>Ruixingdingia</taxon>
    </lineage>
</organism>
<feature type="transmembrane region" description="Helical" evidence="2">
    <location>
        <begin position="50"/>
        <end position="70"/>
    </location>
</feature>
<feature type="transmembrane region" description="Helical" evidence="2">
    <location>
        <begin position="82"/>
        <end position="102"/>
    </location>
</feature>
<dbReference type="EMBL" id="JAVKPH010000010">
    <property type="protein sequence ID" value="MDR5653072.1"/>
    <property type="molecule type" value="Genomic_DNA"/>
</dbReference>
<reference evidence="3 4" key="1">
    <citation type="submission" date="2023-09" db="EMBL/GenBank/DDBJ databases">
        <title>Xinfangfangia sedmenti sp. nov., isolated the sedment.</title>
        <authorList>
            <person name="Xu L."/>
        </authorList>
    </citation>
    <scope>NUCLEOTIDE SEQUENCE [LARGE SCALE GENOMIC DNA]</scope>
    <source>
        <strain evidence="3 4">LG-4</strain>
    </source>
</reference>
<evidence type="ECO:0000256" key="2">
    <source>
        <dbReference type="SAM" id="Phobius"/>
    </source>
</evidence>
<comment type="caution">
    <text evidence="3">The sequence shown here is derived from an EMBL/GenBank/DDBJ whole genome shotgun (WGS) entry which is preliminary data.</text>
</comment>
<accession>A0ABU1F9E9</accession>
<keyword evidence="2" id="KW-1133">Transmembrane helix</keyword>
<feature type="region of interest" description="Disordered" evidence="1">
    <location>
        <begin position="127"/>
        <end position="159"/>
    </location>
</feature>
<evidence type="ECO:0000313" key="3">
    <source>
        <dbReference type="EMBL" id="MDR5653072.1"/>
    </source>
</evidence>
<name>A0ABU1F9E9_9RHOB</name>
<dbReference type="RefSeq" id="WP_310457309.1">
    <property type="nucleotide sequence ID" value="NZ_JAVKPH010000010.1"/>
</dbReference>